<keyword evidence="7" id="KW-0472">Membrane</keyword>
<name>A0A0C3KKD7_9AGAM</name>
<evidence type="ECO:0000256" key="3">
    <source>
        <dbReference type="ARBA" id="ARBA00022729"/>
    </source>
</evidence>
<evidence type="ECO:0000256" key="1">
    <source>
        <dbReference type="ARBA" id="ARBA00011079"/>
    </source>
</evidence>
<dbReference type="PANTHER" id="PTHR11010:SF23">
    <property type="entry name" value="SERINE PEPTIDASE"/>
    <property type="match status" value="1"/>
</dbReference>
<feature type="signal peptide" evidence="8">
    <location>
        <begin position="1"/>
        <end position="22"/>
    </location>
</feature>
<evidence type="ECO:0000256" key="6">
    <source>
        <dbReference type="SAM" id="MobiDB-lite"/>
    </source>
</evidence>
<dbReference type="Pfam" id="PF05577">
    <property type="entry name" value="Peptidase_S28"/>
    <property type="match status" value="1"/>
</dbReference>
<evidence type="ECO:0000256" key="4">
    <source>
        <dbReference type="ARBA" id="ARBA00022801"/>
    </source>
</evidence>
<evidence type="ECO:0008006" key="11">
    <source>
        <dbReference type="Google" id="ProtNLM"/>
    </source>
</evidence>
<keyword evidence="5" id="KW-0325">Glycoprotein</keyword>
<organism evidence="9 10">
    <name type="scientific">Tulasnella calospora MUT 4182</name>
    <dbReference type="NCBI Taxonomy" id="1051891"/>
    <lineage>
        <taxon>Eukaryota</taxon>
        <taxon>Fungi</taxon>
        <taxon>Dikarya</taxon>
        <taxon>Basidiomycota</taxon>
        <taxon>Agaricomycotina</taxon>
        <taxon>Agaricomycetes</taxon>
        <taxon>Cantharellales</taxon>
        <taxon>Tulasnellaceae</taxon>
        <taxon>Tulasnella</taxon>
    </lineage>
</organism>
<reference evidence="10" key="2">
    <citation type="submission" date="2015-01" db="EMBL/GenBank/DDBJ databases">
        <title>Evolutionary Origins and Diversification of the Mycorrhizal Mutualists.</title>
        <authorList>
            <consortium name="DOE Joint Genome Institute"/>
            <consortium name="Mycorrhizal Genomics Consortium"/>
            <person name="Kohler A."/>
            <person name="Kuo A."/>
            <person name="Nagy L.G."/>
            <person name="Floudas D."/>
            <person name="Copeland A."/>
            <person name="Barry K.W."/>
            <person name="Cichocki N."/>
            <person name="Veneault-Fourrey C."/>
            <person name="LaButti K."/>
            <person name="Lindquist E.A."/>
            <person name="Lipzen A."/>
            <person name="Lundell T."/>
            <person name="Morin E."/>
            <person name="Murat C."/>
            <person name="Riley R."/>
            <person name="Ohm R."/>
            <person name="Sun H."/>
            <person name="Tunlid A."/>
            <person name="Henrissat B."/>
            <person name="Grigoriev I.V."/>
            <person name="Hibbett D.S."/>
            <person name="Martin F."/>
        </authorList>
    </citation>
    <scope>NUCLEOTIDE SEQUENCE [LARGE SCALE GENOMIC DNA]</scope>
    <source>
        <strain evidence="10">MUT 4182</strain>
    </source>
</reference>
<evidence type="ECO:0000256" key="8">
    <source>
        <dbReference type="SAM" id="SignalP"/>
    </source>
</evidence>
<dbReference type="SUPFAM" id="SSF53474">
    <property type="entry name" value="alpha/beta-Hydrolases"/>
    <property type="match status" value="1"/>
</dbReference>
<keyword evidence="2" id="KW-0645">Protease</keyword>
<dbReference type="MEROPS" id="S28.004"/>
<feature type="chain" id="PRO_5002166403" description="Peptidase S28" evidence="8">
    <location>
        <begin position="23"/>
        <end position="648"/>
    </location>
</feature>
<evidence type="ECO:0000256" key="7">
    <source>
        <dbReference type="SAM" id="Phobius"/>
    </source>
</evidence>
<dbReference type="Proteomes" id="UP000054248">
    <property type="component" value="Unassembled WGS sequence"/>
</dbReference>
<keyword evidence="4" id="KW-0378">Hydrolase</keyword>
<reference evidence="9 10" key="1">
    <citation type="submission" date="2014-04" db="EMBL/GenBank/DDBJ databases">
        <authorList>
            <consortium name="DOE Joint Genome Institute"/>
            <person name="Kuo A."/>
            <person name="Girlanda M."/>
            <person name="Perotto S."/>
            <person name="Kohler A."/>
            <person name="Nagy L.G."/>
            <person name="Floudas D."/>
            <person name="Copeland A."/>
            <person name="Barry K.W."/>
            <person name="Cichocki N."/>
            <person name="Veneault-Fourrey C."/>
            <person name="LaButti K."/>
            <person name="Lindquist E.A."/>
            <person name="Lipzen A."/>
            <person name="Lundell T."/>
            <person name="Morin E."/>
            <person name="Murat C."/>
            <person name="Sun H."/>
            <person name="Tunlid A."/>
            <person name="Henrissat B."/>
            <person name="Grigoriev I.V."/>
            <person name="Hibbett D.S."/>
            <person name="Martin F."/>
            <person name="Nordberg H.P."/>
            <person name="Cantor M.N."/>
            <person name="Hua S.X."/>
        </authorList>
    </citation>
    <scope>NUCLEOTIDE SEQUENCE [LARGE SCALE GENOMIC DNA]</scope>
    <source>
        <strain evidence="9 10">MUT 4182</strain>
    </source>
</reference>
<comment type="similarity">
    <text evidence="1">Belongs to the peptidase S28 family.</text>
</comment>
<keyword evidence="10" id="KW-1185">Reference proteome</keyword>
<dbReference type="AlphaFoldDB" id="A0A0C3KKD7"/>
<dbReference type="EMBL" id="KN823125">
    <property type="protein sequence ID" value="KIO21853.1"/>
    <property type="molecule type" value="Genomic_DNA"/>
</dbReference>
<accession>A0A0C3KKD7</accession>
<dbReference type="GO" id="GO:0070008">
    <property type="term" value="F:serine-type exopeptidase activity"/>
    <property type="evidence" value="ECO:0007669"/>
    <property type="project" value="InterPro"/>
</dbReference>
<evidence type="ECO:0000256" key="5">
    <source>
        <dbReference type="ARBA" id="ARBA00023180"/>
    </source>
</evidence>
<evidence type="ECO:0000256" key="2">
    <source>
        <dbReference type="ARBA" id="ARBA00022670"/>
    </source>
</evidence>
<evidence type="ECO:0000313" key="9">
    <source>
        <dbReference type="EMBL" id="KIO21853.1"/>
    </source>
</evidence>
<proteinExistence type="inferred from homology"/>
<protein>
    <recommendedName>
        <fullName evidence="11">Peptidase S28</fullName>
    </recommendedName>
</protein>
<feature type="region of interest" description="Disordered" evidence="6">
    <location>
        <begin position="623"/>
        <end position="648"/>
    </location>
</feature>
<dbReference type="InterPro" id="IPR029058">
    <property type="entry name" value="AB_hydrolase_fold"/>
</dbReference>
<keyword evidence="3 8" id="KW-0732">Signal</keyword>
<evidence type="ECO:0000313" key="10">
    <source>
        <dbReference type="Proteomes" id="UP000054248"/>
    </source>
</evidence>
<feature type="transmembrane region" description="Helical" evidence="7">
    <location>
        <begin position="574"/>
        <end position="597"/>
    </location>
</feature>
<dbReference type="GO" id="GO:0006508">
    <property type="term" value="P:proteolysis"/>
    <property type="evidence" value="ECO:0007669"/>
    <property type="project" value="UniProtKB-KW"/>
</dbReference>
<dbReference type="PANTHER" id="PTHR11010">
    <property type="entry name" value="PROTEASE S28 PRO-X CARBOXYPEPTIDASE-RELATED"/>
    <property type="match status" value="1"/>
</dbReference>
<dbReference type="HOGENOM" id="CLU_023630_1_0_1"/>
<keyword evidence="7" id="KW-1133">Transmembrane helix</keyword>
<sequence>MLCAIALLVALGASICLPSASALGDTHFRKRDPLQPRQTNSTTAPAYSTEYYFDQLIDHANPAAGTFKQRYFFSDQYYKGQGSPIVIGTPGEQSADGFYTDLTGLSMMHAMLDVWGAAGVVIEHRYWGKSSPYSTLTAPNLQYLTVNQAIDDYKYFVENVKLPWASGSYSSVPTATPWVNIGCSYPGLLVAYTQEKYPDLFAAGYATSAPVNADGDFWEYWEPIEEGMPQNCSADLAAAMDYMDNIMATGTPDQVIALKTQFGMEALENDDFGAALQNPINTWQDLQAATFSLKGTSLFFQFCDAIETNADGTQNMNPQGVGMPQALTNWAKTFKALGPDENCPNTGGACYSTQNPNSQMYTNTTVTDDYARGWIWLLCTQLGFFQVGDPGNSSSIVSSQVTTAYAQRQCSYYFPLADGTHSTYNFSAPVDSLNTQFKGWNVVGSNLYVVNGEFDPWRSASVSSTWAPSFVDTPTQEVTVIPDAHHCWDYYLMNTQVNDDVKAVQNKGLIQIHDWLQTWYTNHPGVTNNLPALASTAGEMNPVGETLNNINGTNDTILNDLKDKVNELAANKKLVMISWGLNAVFLVALIVVVILLIRAKRALAAVNKSAPVGSSIPMARWSLSKGAAPPGEQTGKRGTYQHIQDQTP</sequence>
<dbReference type="OrthoDB" id="1735038at2759"/>
<dbReference type="InterPro" id="IPR008758">
    <property type="entry name" value="Peptidase_S28"/>
</dbReference>
<gene>
    <name evidence="9" type="ORF">M407DRAFT_28564</name>
</gene>
<keyword evidence="7" id="KW-0812">Transmembrane</keyword>
<dbReference type="Gene3D" id="3.40.50.1820">
    <property type="entry name" value="alpha/beta hydrolase"/>
    <property type="match status" value="2"/>
</dbReference>
<dbReference type="GO" id="GO:0008239">
    <property type="term" value="F:dipeptidyl-peptidase activity"/>
    <property type="evidence" value="ECO:0007669"/>
    <property type="project" value="TreeGrafter"/>
</dbReference>